<dbReference type="RefSeq" id="WP_114641478.1">
    <property type="nucleotide sequence ID" value="NZ_JAACIO010000004.1"/>
</dbReference>
<protein>
    <submittedName>
        <fullName evidence="1">Uncharacterized protein</fullName>
    </submittedName>
</protein>
<evidence type="ECO:0000313" key="1">
    <source>
        <dbReference type="EMBL" id="REI42437.1"/>
    </source>
</evidence>
<organism evidence="1 2">
    <name type="scientific">Psychrilyobacter piezotolerans</name>
    <dbReference type="NCBI Taxonomy" id="2293438"/>
    <lineage>
        <taxon>Bacteria</taxon>
        <taxon>Fusobacteriati</taxon>
        <taxon>Fusobacteriota</taxon>
        <taxon>Fusobacteriia</taxon>
        <taxon>Fusobacteriales</taxon>
        <taxon>Fusobacteriaceae</taxon>
        <taxon>Psychrilyobacter</taxon>
    </lineage>
</organism>
<dbReference type="Proteomes" id="UP000263486">
    <property type="component" value="Unassembled WGS sequence"/>
</dbReference>
<evidence type="ECO:0000313" key="2">
    <source>
        <dbReference type="Proteomes" id="UP000263486"/>
    </source>
</evidence>
<sequence length="100" mass="10852">MKELLGNPLLLQILFGIILLVLPSPLLKKTGDKVGDAIEGVGGEKARDVTYKVLIDFAEGLKSSKHDGDINLTSNDQIDSELDKYKVSLGLEGSKLKEKD</sequence>
<proteinExistence type="predicted"/>
<dbReference type="EMBL" id="QUAJ01000004">
    <property type="protein sequence ID" value="REI42437.1"/>
    <property type="molecule type" value="Genomic_DNA"/>
</dbReference>
<gene>
    <name evidence="1" type="ORF">DYH56_03530</name>
</gene>
<accession>A0ABX9KJB1</accession>
<name>A0ABX9KJB1_9FUSO</name>
<reference evidence="1 2" key="1">
    <citation type="submission" date="2018-08" db="EMBL/GenBank/DDBJ databases">
        <title>Draft genome sequence of Psychrilyobacter sp. strain SD5 isolated from Black Sea water.</title>
        <authorList>
            <person name="Yadav S."/>
            <person name="Villanueva L."/>
            <person name="Damste J.S.S."/>
        </authorList>
    </citation>
    <scope>NUCLEOTIDE SEQUENCE [LARGE SCALE GENOMIC DNA]</scope>
    <source>
        <strain evidence="1 2">SD5</strain>
    </source>
</reference>
<keyword evidence="2" id="KW-1185">Reference proteome</keyword>
<comment type="caution">
    <text evidence="1">The sequence shown here is derived from an EMBL/GenBank/DDBJ whole genome shotgun (WGS) entry which is preliminary data.</text>
</comment>